<dbReference type="Pfam" id="PF12802">
    <property type="entry name" value="MarR_2"/>
    <property type="match status" value="1"/>
</dbReference>
<dbReference type="GO" id="GO:0003677">
    <property type="term" value="F:DNA binding"/>
    <property type="evidence" value="ECO:0007669"/>
    <property type="project" value="UniProtKB-KW"/>
</dbReference>
<dbReference type="PROSITE" id="PS50995">
    <property type="entry name" value="HTH_MARR_2"/>
    <property type="match status" value="1"/>
</dbReference>
<accession>A0A2P9HQS4</accession>
<dbReference type="InterPro" id="IPR000835">
    <property type="entry name" value="HTH_MarR-typ"/>
</dbReference>
<dbReference type="InterPro" id="IPR036388">
    <property type="entry name" value="WH-like_DNA-bd_sf"/>
</dbReference>
<protein>
    <submittedName>
        <fullName evidence="5">Transcriptional regulator, MarR family</fullName>
    </submittedName>
</protein>
<dbReference type="AlphaFoldDB" id="A0A2P9HQS4"/>
<dbReference type="Proteomes" id="UP000246073">
    <property type="component" value="Unassembled WGS sequence"/>
</dbReference>
<evidence type="ECO:0000259" key="4">
    <source>
        <dbReference type="PROSITE" id="PS50995"/>
    </source>
</evidence>
<evidence type="ECO:0000313" key="5">
    <source>
        <dbReference type="EMBL" id="SPL66140.1"/>
    </source>
</evidence>
<dbReference type="PANTHER" id="PTHR42756">
    <property type="entry name" value="TRANSCRIPTIONAL REGULATOR, MARR"/>
    <property type="match status" value="1"/>
</dbReference>
<dbReference type="SUPFAM" id="SSF46785">
    <property type="entry name" value="Winged helix' DNA-binding domain"/>
    <property type="match status" value="1"/>
</dbReference>
<keyword evidence="3" id="KW-0804">Transcription</keyword>
<dbReference type="EMBL" id="OOFM01000005">
    <property type="protein sequence ID" value="SPL66140.1"/>
    <property type="molecule type" value="Genomic_DNA"/>
</dbReference>
<evidence type="ECO:0000313" key="6">
    <source>
        <dbReference type="Proteomes" id="UP000246073"/>
    </source>
</evidence>
<organism evidence="5 6">
    <name type="scientific">Ochrobactrum soli</name>
    <dbReference type="NCBI Taxonomy" id="2448455"/>
    <lineage>
        <taxon>Bacteria</taxon>
        <taxon>Pseudomonadati</taxon>
        <taxon>Pseudomonadota</taxon>
        <taxon>Alphaproteobacteria</taxon>
        <taxon>Hyphomicrobiales</taxon>
        <taxon>Brucellaceae</taxon>
        <taxon>Brucella/Ochrobactrum group</taxon>
        <taxon>Ochrobactrum</taxon>
    </lineage>
</organism>
<evidence type="ECO:0000256" key="1">
    <source>
        <dbReference type="ARBA" id="ARBA00023015"/>
    </source>
</evidence>
<gene>
    <name evidence="5" type="ORF">OHAE_2007</name>
</gene>
<dbReference type="Gene3D" id="1.10.10.10">
    <property type="entry name" value="Winged helix-like DNA-binding domain superfamily/Winged helix DNA-binding domain"/>
    <property type="match status" value="1"/>
</dbReference>
<reference evidence="6" key="1">
    <citation type="submission" date="2017-12" db="EMBL/GenBank/DDBJ databases">
        <authorList>
            <person name="Diaz M."/>
        </authorList>
    </citation>
    <scope>NUCLEOTIDE SEQUENCE [LARGE SCALE GENOMIC DNA]</scope>
    <source>
        <strain evidence="6">FI11154</strain>
    </source>
</reference>
<evidence type="ECO:0000256" key="2">
    <source>
        <dbReference type="ARBA" id="ARBA00023125"/>
    </source>
</evidence>
<sequence length="179" mass="19712">MSIERQNEVATKGEVAMNKDNKAVVLYRLQSVARLSRTVLATRLLEQGLYAGQDAVMLQLAAEDGLTPGVLAQRLGVRPPTITKTIARLQGQGFVAKRASDTDQRQSHVYLTQAGLETIKAIEKSIRKTDKDMLKGLDKKERKTFLKMLGRMEGNLALRGLSRVAEESSADAIDDDEAE</sequence>
<dbReference type="PANTHER" id="PTHR42756:SF1">
    <property type="entry name" value="TRANSCRIPTIONAL REPRESSOR OF EMRAB OPERON"/>
    <property type="match status" value="1"/>
</dbReference>
<dbReference type="PRINTS" id="PR00598">
    <property type="entry name" value="HTHMARR"/>
</dbReference>
<dbReference type="GO" id="GO:0003700">
    <property type="term" value="F:DNA-binding transcription factor activity"/>
    <property type="evidence" value="ECO:0007669"/>
    <property type="project" value="InterPro"/>
</dbReference>
<dbReference type="SMART" id="SM00347">
    <property type="entry name" value="HTH_MARR"/>
    <property type="match status" value="1"/>
</dbReference>
<name>A0A2P9HQS4_9HYPH</name>
<keyword evidence="2" id="KW-0238">DNA-binding</keyword>
<dbReference type="InterPro" id="IPR036390">
    <property type="entry name" value="WH_DNA-bd_sf"/>
</dbReference>
<keyword evidence="1" id="KW-0805">Transcription regulation</keyword>
<evidence type="ECO:0000256" key="3">
    <source>
        <dbReference type="ARBA" id="ARBA00023163"/>
    </source>
</evidence>
<proteinExistence type="predicted"/>
<feature type="domain" description="HTH marR-type" evidence="4">
    <location>
        <begin position="22"/>
        <end position="154"/>
    </location>
</feature>